<sequence>MYLSGCDLCERRLADHTLPLTQSLCWRTAIGTETGDGDRVSVLPDPNNRPGGQASANVRQKYRDELRGAGDYDAIQKVRTLDELIDSFASMRDAAPSNYAGVLSLSRIAPRLKFVDDFSAVLALCFGADAGLTAAVWGSIRLILSHASSAAETLQDILDMLEELSLTLPRLQVYEQTLPPSRQLQQALLDVYCEIICFYARAIHFLRNNPHLVLRKNAWQSFRSDFSRTIMRIKRMSSTVESEADLARMRKDGLQYKEYNNIPFAANAKFSGRDELLAAIDETIGPDSAATSLKSVALVGMGGVGKTQTAMRFAYRNLAKFDVVLWVAADNAISIGQTFRTIATGLGLHECEERVDAAAAIYKVKQWLATSSEHSDSNEYWMFSKMPDNVGSSYLLVFDNADDIVALKTAWPGTVRGSVLLTTRDFTVAMPLVTKTISVSPLSVDDGSRMLLKAIDQDRPSSEDELHARRRVCEAEKAVPARLSATLSAPRYQNRCKEGPWERLRAYSEHGVGRVLGEVDRHVGSISESTLFLRPGRYFRGSPAAGVTGHRGSRLFFLSDEMDVGDASEELLRTSLVDRTAESASLSMHRLLQSAVQKRLDELESTRYIDLVVDLLCWGFPDHSSVDIGHQIAAWTRCEKCLPHVNYLVQLVKNQGKSPGDRRKYADLLLRCGWYLYESEMYTIAKAMVEQAVSTFESKTSLEYASAIDLGGLIDLDLAQPCKALERFKQALEIRKASLGPEEPFIAYSLNNMALAYCEMGELDLAFAAHEEAIRLRLAANSDRIGNSYSNMSSLLLRMGRPDEAEEMLARCPSLKDFNDETFLATGNPRFSGDMVLLSRIRLAQGRLGDALRLASKALAFRRKLLGNRLKTCDSQYDVASMLLKQGHESSAM</sequence>
<protein>
    <submittedName>
        <fullName evidence="1">Uncharacterized protein</fullName>
    </submittedName>
</protein>
<proteinExistence type="predicted"/>
<gene>
    <name evidence="1" type="ORF">ACCO45_008050</name>
</gene>
<organism evidence="1 2">
    <name type="scientific">Purpureocillium lilacinum</name>
    <name type="common">Paecilomyces lilacinus</name>
    <dbReference type="NCBI Taxonomy" id="33203"/>
    <lineage>
        <taxon>Eukaryota</taxon>
        <taxon>Fungi</taxon>
        <taxon>Dikarya</taxon>
        <taxon>Ascomycota</taxon>
        <taxon>Pezizomycotina</taxon>
        <taxon>Sordariomycetes</taxon>
        <taxon>Hypocreomycetidae</taxon>
        <taxon>Hypocreales</taxon>
        <taxon>Ophiocordycipitaceae</taxon>
        <taxon>Purpureocillium</taxon>
    </lineage>
</organism>
<accession>A0ACC4DM64</accession>
<evidence type="ECO:0000313" key="2">
    <source>
        <dbReference type="Proteomes" id="UP001638806"/>
    </source>
</evidence>
<dbReference type="Proteomes" id="UP001638806">
    <property type="component" value="Unassembled WGS sequence"/>
</dbReference>
<keyword evidence="2" id="KW-1185">Reference proteome</keyword>
<dbReference type="EMBL" id="JBGNUJ010000007">
    <property type="protein sequence ID" value="KAL3957472.1"/>
    <property type="molecule type" value="Genomic_DNA"/>
</dbReference>
<reference evidence="1" key="1">
    <citation type="submission" date="2024-12" db="EMBL/GenBank/DDBJ databases">
        <title>Comparative genomics and development of molecular markers within Purpureocillium lilacinum and among Purpureocillium species.</title>
        <authorList>
            <person name="Yeh Z.-Y."/>
            <person name="Ni N.-T."/>
            <person name="Lo P.-H."/>
            <person name="Mushyakhwo K."/>
            <person name="Lin C.-F."/>
            <person name="Nai Y.-S."/>
        </authorList>
    </citation>
    <scope>NUCLEOTIDE SEQUENCE</scope>
    <source>
        <strain evidence="1">NCHU-NPUST-175</strain>
    </source>
</reference>
<name>A0ACC4DM64_PURLI</name>
<comment type="caution">
    <text evidence="1">The sequence shown here is derived from an EMBL/GenBank/DDBJ whole genome shotgun (WGS) entry which is preliminary data.</text>
</comment>
<evidence type="ECO:0000313" key="1">
    <source>
        <dbReference type="EMBL" id="KAL3957472.1"/>
    </source>
</evidence>